<dbReference type="STRING" id="1163617.SCD_n02917"/>
<feature type="active site" description="Proton acceptor" evidence="10">
    <location>
        <position position="60"/>
    </location>
</feature>
<dbReference type="Pfam" id="PF04413">
    <property type="entry name" value="Glycos_transf_N"/>
    <property type="match status" value="1"/>
</dbReference>
<keyword evidence="12" id="KW-1003">Cell membrane</keyword>
<comment type="similarity">
    <text evidence="3">Belongs to the glycosyltransferase group 1 family. Glycosyltransferase 30 subfamily.</text>
</comment>
<dbReference type="Gene3D" id="3.40.50.11720">
    <property type="entry name" value="3-Deoxy-D-manno-octulosonic-acid transferase, N-terminal domain"/>
    <property type="match status" value="1"/>
</dbReference>
<feature type="site" description="Transition state stabilizer" evidence="11">
    <location>
        <position position="130"/>
    </location>
</feature>
<comment type="subcellular location">
    <subcellularLocation>
        <location evidence="1">Cell inner membrane</location>
        <topology evidence="1">Single-pass membrane protein</topology>
        <orientation evidence="1">Cytoplasmic side</orientation>
    </subcellularLocation>
    <subcellularLocation>
        <location evidence="12">Cell membrane</location>
    </subcellularLocation>
</comment>
<keyword evidence="6" id="KW-0472">Membrane</keyword>
<comment type="function">
    <text evidence="12">Involved in lipopolysaccharide (LPS) biosynthesis. Catalyzes the transfer of 3-deoxy-D-manno-octulosonate (Kdo) residue(s) from CMP-Kdo to lipid IV(A), the tetraacyldisaccharide-1,4'-bisphosphate precursor of lipid A.</text>
</comment>
<organism evidence="15 16">
    <name type="scientific">Sulfuricella denitrificans (strain DSM 22764 / NBRC 105220 / skB26)</name>
    <dbReference type="NCBI Taxonomy" id="1163617"/>
    <lineage>
        <taxon>Bacteria</taxon>
        <taxon>Pseudomonadati</taxon>
        <taxon>Pseudomonadota</taxon>
        <taxon>Betaproteobacteria</taxon>
        <taxon>Nitrosomonadales</taxon>
        <taxon>Sulfuricellaceae</taxon>
        <taxon>Sulfuricella</taxon>
    </lineage>
</organism>
<evidence type="ECO:0000256" key="9">
    <source>
        <dbReference type="ARBA" id="ARBA00049183"/>
    </source>
</evidence>
<evidence type="ECO:0000256" key="12">
    <source>
        <dbReference type="RuleBase" id="RU365103"/>
    </source>
</evidence>
<evidence type="ECO:0000256" key="5">
    <source>
        <dbReference type="ARBA" id="ARBA00019077"/>
    </source>
</evidence>
<dbReference type="KEGG" id="sdr:SCD_n02917"/>
<evidence type="ECO:0000259" key="13">
    <source>
        <dbReference type="Pfam" id="PF00534"/>
    </source>
</evidence>
<dbReference type="eggNOG" id="COG1519">
    <property type="taxonomic scope" value="Bacteria"/>
</dbReference>
<evidence type="ECO:0000256" key="6">
    <source>
        <dbReference type="ARBA" id="ARBA00022519"/>
    </source>
</evidence>
<dbReference type="RefSeq" id="WP_009207323.1">
    <property type="nucleotide sequence ID" value="NC_022357.1"/>
</dbReference>
<dbReference type="InterPro" id="IPR039901">
    <property type="entry name" value="Kdotransferase"/>
</dbReference>
<dbReference type="Proteomes" id="UP000015559">
    <property type="component" value="Chromosome"/>
</dbReference>
<protein>
    <recommendedName>
        <fullName evidence="5 12">3-deoxy-D-manno-octulosonic acid transferase</fullName>
        <shortName evidence="12">Kdo transferase</shortName>
        <ecNumber evidence="4 12">2.4.99.12</ecNumber>
    </recommendedName>
    <alternativeName>
        <fullName evidence="8 12">Lipid IV(A) 3-deoxy-D-manno-octulosonic acid transferase</fullName>
    </alternativeName>
</protein>
<proteinExistence type="inferred from homology"/>
<gene>
    <name evidence="15" type="ORF">SCD_n02917</name>
</gene>
<dbReference type="AlphaFoldDB" id="S6AK31"/>
<dbReference type="GO" id="GO:0005886">
    <property type="term" value="C:plasma membrane"/>
    <property type="evidence" value="ECO:0007669"/>
    <property type="project" value="UniProtKB-SubCell"/>
</dbReference>
<dbReference type="PANTHER" id="PTHR42755">
    <property type="entry name" value="3-DEOXY-MANNO-OCTULOSONATE CYTIDYLYLTRANSFERASE"/>
    <property type="match status" value="1"/>
</dbReference>
<comment type="pathway">
    <text evidence="2 12">Bacterial outer membrane biogenesis; LPS core biosynthesis.</text>
</comment>
<dbReference type="SUPFAM" id="SSF53756">
    <property type="entry name" value="UDP-Glycosyltransferase/glycogen phosphorylase"/>
    <property type="match status" value="1"/>
</dbReference>
<dbReference type="UniPathway" id="UPA00958"/>
<keyword evidence="6" id="KW-0997">Cell inner membrane</keyword>
<feature type="domain" description="Glycosyl transferase family 1" evidence="13">
    <location>
        <begin position="245"/>
        <end position="391"/>
    </location>
</feature>
<dbReference type="GO" id="GO:0009244">
    <property type="term" value="P:lipopolysaccharide core region biosynthetic process"/>
    <property type="evidence" value="ECO:0007669"/>
    <property type="project" value="UniProtKB-UniRule"/>
</dbReference>
<dbReference type="Pfam" id="PF00534">
    <property type="entry name" value="Glycos_transf_1"/>
    <property type="match status" value="1"/>
</dbReference>
<feature type="domain" description="3-deoxy-D-manno-octulosonic-acid transferase N-terminal" evidence="14">
    <location>
        <begin position="34"/>
        <end position="209"/>
    </location>
</feature>
<dbReference type="GO" id="GO:0009245">
    <property type="term" value="P:lipid A biosynthetic process"/>
    <property type="evidence" value="ECO:0007669"/>
    <property type="project" value="TreeGrafter"/>
</dbReference>
<dbReference type="OrthoDB" id="9789797at2"/>
<dbReference type="NCBIfam" id="NF004388">
    <property type="entry name" value="PRK05749.1-4"/>
    <property type="match status" value="1"/>
</dbReference>
<evidence type="ECO:0000313" key="16">
    <source>
        <dbReference type="Proteomes" id="UP000015559"/>
    </source>
</evidence>
<sequence>MMRRLYTLLLYLLLPYILFHLLWRSRRQPGYLRHIGERFGFYRGQPATPLIWLHAVSVGETRAAVPLVTQLQARYPEHRILLTHMTPTGRDTGRQLFGDQVLQCYLPYDFPIATRRFLRHFKPEIGLLMETEIWFNLVQICKKTGVPLLLVNARMSEKSARKYGRFKTLTRDSLQSLSVIAGQTEADARRLVELGAPSVNITGNLKFDIAVPQSAISLGKNLREQFGAVRPVFLAASTREGEEVLIIEALARIDIPNLLIVIVPRHPQRFDQVADMLTQRDIRFQRRSANQVVAPETQVVLGDSMGEMFSYYATCDIAFIGGSLLPLGGQNLIEAAAMGKPILIGPHTFNFSEVTELAVQAGAAQRVANAEELALMVRDLLKTPERMKAMSVTALTFADRHRGATERLMTLIEPCIS</sequence>
<dbReference type="InterPro" id="IPR038107">
    <property type="entry name" value="Glycos_transf_N_sf"/>
</dbReference>
<evidence type="ECO:0000256" key="7">
    <source>
        <dbReference type="ARBA" id="ARBA00022679"/>
    </source>
</evidence>
<dbReference type="Gene3D" id="3.40.50.2000">
    <property type="entry name" value="Glycogen Phosphorylase B"/>
    <property type="match status" value="1"/>
</dbReference>
<dbReference type="PANTHER" id="PTHR42755:SF1">
    <property type="entry name" value="3-DEOXY-D-MANNO-OCTULOSONIC ACID TRANSFERASE, MITOCHONDRIAL-RELATED"/>
    <property type="match status" value="1"/>
</dbReference>
<evidence type="ECO:0000256" key="2">
    <source>
        <dbReference type="ARBA" id="ARBA00004713"/>
    </source>
</evidence>
<keyword evidence="12" id="KW-0448">Lipopolysaccharide biosynthesis</keyword>
<dbReference type="NCBIfam" id="NF004386">
    <property type="entry name" value="PRK05749.1-2"/>
    <property type="match status" value="1"/>
</dbReference>
<evidence type="ECO:0000256" key="4">
    <source>
        <dbReference type="ARBA" id="ARBA00012621"/>
    </source>
</evidence>
<evidence type="ECO:0000259" key="14">
    <source>
        <dbReference type="Pfam" id="PF04413"/>
    </source>
</evidence>
<evidence type="ECO:0000313" key="15">
    <source>
        <dbReference type="EMBL" id="BAN36716.1"/>
    </source>
</evidence>
<name>S6AK31_SULDS</name>
<dbReference type="GO" id="GO:0043842">
    <property type="term" value="F:Kdo transferase activity"/>
    <property type="evidence" value="ECO:0007669"/>
    <property type="project" value="UniProtKB-EC"/>
</dbReference>
<dbReference type="EC" id="2.4.99.12" evidence="4 12"/>
<evidence type="ECO:0000256" key="3">
    <source>
        <dbReference type="ARBA" id="ARBA00006380"/>
    </source>
</evidence>
<dbReference type="FunFam" id="3.40.50.2000:FF:000032">
    <property type="entry name" value="3-deoxy-D-manno-octulosonic acid transferase"/>
    <property type="match status" value="1"/>
</dbReference>
<keyword evidence="7 12" id="KW-0808">Transferase</keyword>
<evidence type="ECO:0000256" key="1">
    <source>
        <dbReference type="ARBA" id="ARBA00004388"/>
    </source>
</evidence>
<dbReference type="EMBL" id="AP013066">
    <property type="protein sequence ID" value="BAN36716.1"/>
    <property type="molecule type" value="Genomic_DNA"/>
</dbReference>
<keyword evidence="16" id="KW-1185">Reference proteome</keyword>
<evidence type="ECO:0000256" key="11">
    <source>
        <dbReference type="PIRSR" id="PIRSR639901-2"/>
    </source>
</evidence>
<dbReference type="FunFam" id="3.40.50.11720:FF:000001">
    <property type="entry name" value="3-deoxy-D-manno-octulosonic acid transferase"/>
    <property type="match status" value="1"/>
</dbReference>
<evidence type="ECO:0000256" key="10">
    <source>
        <dbReference type="PIRSR" id="PIRSR639901-1"/>
    </source>
</evidence>
<accession>S6AK31</accession>
<dbReference type="InterPro" id="IPR007507">
    <property type="entry name" value="Glycos_transf_N"/>
</dbReference>
<dbReference type="InterPro" id="IPR001296">
    <property type="entry name" value="Glyco_trans_1"/>
</dbReference>
<reference evidence="15 16" key="1">
    <citation type="journal article" date="2012" name="Appl. Environ. Microbiol.">
        <title>Draft genome sequence of a psychrotolerant sulfur-oxidizing bacterium, Sulfuricella denitrificans skB26, and proteomic insights into cold adaptation.</title>
        <authorList>
            <person name="Watanabe T."/>
            <person name="Kojima H."/>
            <person name="Fukui M."/>
        </authorList>
    </citation>
    <scope>NUCLEOTIDE SEQUENCE [LARGE SCALE GENOMIC DNA]</scope>
    <source>
        <strain evidence="16">skB26</strain>
    </source>
</reference>
<evidence type="ECO:0000256" key="8">
    <source>
        <dbReference type="ARBA" id="ARBA00031445"/>
    </source>
</evidence>
<dbReference type="HOGENOM" id="CLU_036146_2_0_4"/>
<feature type="site" description="Transition state stabilizer" evidence="11">
    <location>
        <position position="206"/>
    </location>
</feature>
<comment type="catalytic activity">
    <reaction evidence="9 12">
        <text>lipid IVA (E. coli) + CMP-3-deoxy-beta-D-manno-octulosonate = alpha-Kdo-(2-&gt;6)-lipid IVA (E. coli) + CMP + H(+)</text>
        <dbReference type="Rhea" id="RHEA:28066"/>
        <dbReference type="ChEBI" id="CHEBI:15378"/>
        <dbReference type="ChEBI" id="CHEBI:58603"/>
        <dbReference type="ChEBI" id="CHEBI:60364"/>
        <dbReference type="ChEBI" id="CHEBI:60377"/>
        <dbReference type="ChEBI" id="CHEBI:85987"/>
        <dbReference type="EC" id="2.4.99.12"/>
    </reaction>
</comment>